<reference evidence="1" key="1">
    <citation type="journal article" date="2023" name="Microbiome">
        <title>Phages are unrecognized players in the ecology of the oral pathogen Porphyromonas gingivalis.</title>
        <authorList>
            <person name="Matrishin C.B."/>
            <person name="Haase E.M."/>
            <person name="Dewhirst F.E."/>
            <person name="Mark Welch J.L."/>
            <person name="Miranda-Sanchez F."/>
            <person name="Chen T."/>
            <person name="MacFarland D.C."/>
            <person name="Kauffman K.M."/>
        </authorList>
    </citation>
    <scope>NUCLEOTIDE SEQUENCE</scope>
</reference>
<protein>
    <submittedName>
        <fullName evidence="1">Uncharacterized protein</fullName>
    </submittedName>
</protein>
<proteinExistence type="predicted"/>
<organism evidence="1">
    <name type="scientific">Porphyromonas phage phage025a_SJD11</name>
    <dbReference type="NCBI Taxonomy" id="3154115"/>
    <lineage>
        <taxon>Viruses</taxon>
        <taxon>Duplodnaviria</taxon>
        <taxon>Heunggongvirae</taxon>
        <taxon>Uroviricota</taxon>
        <taxon>Caudoviricetes</taxon>
        <taxon>Nixviridae</taxon>
        <taxon>Haasevirus</taxon>
        <taxon>Haasevirus pging00R</taxon>
    </lineage>
</organism>
<name>A0AAT9JDG1_9CAUD</name>
<reference evidence="1" key="2">
    <citation type="submission" date="2024-05" db="EMBL/GenBank/DDBJ databases">
        <authorList>
            <person name="Matrishin C.B."/>
            <person name="Kauffman K.M."/>
        </authorList>
    </citation>
    <scope>NUCLEOTIDE SEQUENCE</scope>
</reference>
<dbReference type="EMBL" id="BK068106">
    <property type="protein sequence ID" value="DBA55898.1"/>
    <property type="molecule type" value="Genomic_DNA"/>
</dbReference>
<accession>A0AAT9JDG1</accession>
<sequence length="32" mass="3815">MFAHFVGDLVDVREARREQLPVSFCPYHRILL</sequence>
<evidence type="ECO:0000313" key="1">
    <source>
        <dbReference type="EMBL" id="DBA55898.1"/>
    </source>
</evidence>